<feature type="non-terminal residue" evidence="1">
    <location>
        <position position="1"/>
    </location>
</feature>
<proteinExistence type="evidence at transcript level"/>
<evidence type="ECO:0000313" key="1">
    <source>
        <dbReference type="EMBL" id="CCO03017.1"/>
    </source>
</evidence>
<name>L0R3V6_GYMCE</name>
<protein>
    <submittedName>
        <fullName evidence="1">Glutathione peroxidase</fullName>
    </submittedName>
</protein>
<organism evidence="1">
    <name type="scientific">Gymnocephalus cernuus</name>
    <name type="common">Ruffe</name>
    <name type="synonym">Perca cernua</name>
    <dbReference type="NCBI Taxonomy" id="57865"/>
    <lineage>
        <taxon>Eukaryota</taxon>
        <taxon>Metazoa</taxon>
        <taxon>Chordata</taxon>
        <taxon>Craniata</taxon>
        <taxon>Vertebrata</taxon>
        <taxon>Euteleostomi</taxon>
        <taxon>Actinopterygii</taxon>
        <taxon>Neopterygii</taxon>
        <taxon>Teleostei</taxon>
        <taxon>Neoteleostei</taxon>
        <taxon>Acanthomorphata</taxon>
        <taxon>Eupercaria</taxon>
        <taxon>Perciformes</taxon>
        <taxon>Percoidei</taxon>
        <taxon>Percidae</taxon>
        <taxon>Percinae</taxon>
        <taxon>Gymnocephalus</taxon>
    </lineage>
</organism>
<sequence>HPPSRGAGTLVQSHFQDGYTLDSLGFLHSCSSPDVQTDCREHPE</sequence>
<dbReference type="EMBL" id="HF546551">
    <property type="protein sequence ID" value="CCO03017.1"/>
    <property type="molecule type" value="mRNA"/>
</dbReference>
<dbReference type="AlphaFoldDB" id="L0R3V6"/>
<reference evidence="1" key="1">
    <citation type="submission" date="2012-10" db="EMBL/GenBank/DDBJ databases">
        <title>Impact of hypoxia on ruffe and flounder from the Elbe estuary: a comparison of field studies and laboratory experiments.</title>
        <authorList>
            <person name="Tiedke J."/>
            <person name="Thiel R."/>
            <person name="Burmester T."/>
        </authorList>
    </citation>
    <scope>NUCLEOTIDE SEQUENCE</scope>
    <source>
        <strain evidence="1">Gce#1</strain>
        <tissue evidence="1">Whole organism</tissue>
    </source>
</reference>
<dbReference type="GO" id="GO:0004601">
    <property type="term" value="F:peroxidase activity"/>
    <property type="evidence" value="ECO:0007669"/>
    <property type="project" value="UniProtKB-KW"/>
</dbReference>
<gene>
    <name evidence="1" type="primary">GPx</name>
</gene>
<keyword evidence="1" id="KW-0560">Oxidoreductase</keyword>
<accession>L0R3V6</accession>
<keyword evidence="1" id="KW-0575">Peroxidase</keyword>
<feature type="non-terminal residue" evidence="1">
    <location>
        <position position="44"/>
    </location>
</feature>